<keyword evidence="4" id="KW-1185">Reference proteome</keyword>
<evidence type="ECO:0000256" key="1">
    <source>
        <dbReference type="ARBA" id="ARBA00023157"/>
    </source>
</evidence>
<accession>A0A5E4PYH3</accession>
<sequence>MRSNNTKDLTTGGNLYWTDEALGQISVARTRGGARGGVRAVLTKVFEFRRCDTYLNKIERIRVTSQGMLAPGANRELLAEHSDHFPLLKPYGLAIDGVINCLYCCAFASDCRDGSDESAERCGHATCGAAQFACEQSRRCLPAAWRCDGARDCGPLDDTDERGCGELLLYYNITFCLIHLSIRM</sequence>
<keyword evidence="1" id="KW-1015">Disulfide bond</keyword>
<organism evidence="3 4">
    <name type="scientific">Leptidea sinapis</name>
    <dbReference type="NCBI Taxonomy" id="189913"/>
    <lineage>
        <taxon>Eukaryota</taxon>
        <taxon>Metazoa</taxon>
        <taxon>Ecdysozoa</taxon>
        <taxon>Arthropoda</taxon>
        <taxon>Hexapoda</taxon>
        <taxon>Insecta</taxon>
        <taxon>Pterygota</taxon>
        <taxon>Neoptera</taxon>
        <taxon>Endopterygota</taxon>
        <taxon>Lepidoptera</taxon>
        <taxon>Glossata</taxon>
        <taxon>Ditrysia</taxon>
        <taxon>Papilionoidea</taxon>
        <taxon>Pieridae</taxon>
        <taxon>Dismorphiinae</taxon>
        <taxon>Leptidea</taxon>
    </lineage>
</organism>
<proteinExistence type="predicted"/>
<dbReference type="SUPFAM" id="SSF57424">
    <property type="entry name" value="LDL receptor-like module"/>
    <property type="match status" value="1"/>
</dbReference>
<dbReference type="PRINTS" id="PR00261">
    <property type="entry name" value="LDLRECEPTOR"/>
</dbReference>
<dbReference type="Gene3D" id="4.10.400.10">
    <property type="entry name" value="Low-density Lipoprotein Receptor"/>
    <property type="match status" value="1"/>
</dbReference>
<dbReference type="CDD" id="cd00112">
    <property type="entry name" value="LDLa"/>
    <property type="match status" value="1"/>
</dbReference>
<name>A0A5E4PYH3_9NEOP</name>
<evidence type="ECO:0000313" key="4">
    <source>
        <dbReference type="Proteomes" id="UP000324832"/>
    </source>
</evidence>
<evidence type="ECO:0000313" key="3">
    <source>
        <dbReference type="EMBL" id="VVC90248.1"/>
    </source>
</evidence>
<comment type="caution">
    <text evidence="2">Lacks conserved residue(s) required for the propagation of feature annotation.</text>
</comment>
<dbReference type="EMBL" id="FZQP02000748">
    <property type="protein sequence ID" value="VVC90248.1"/>
    <property type="molecule type" value="Genomic_DNA"/>
</dbReference>
<dbReference type="SMART" id="SM00192">
    <property type="entry name" value="LDLa"/>
    <property type="match status" value="1"/>
</dbReference>
<gene>
    <name evidence="3" type="ORF">LSINAPIS_LOCUS3194</name>
</gene>
<dbReference type="Pfam" id="PF00057">
    <property type="entry name" value="Ldl_recept_a"/>
    <property type="match status" value="1"/>
</dbReference>
<dbReference type="Proteomes" id="UP000324832">
    <property type="component" value="Unassembled WGS sequence"/>
</dbReference>
<protein>
    <submittedName>
        <fullName evidence="3">Uncharacterized protein</fullName>
    </submittedName>
</protein>
<dbReference type="AlphaFoldDB" id="A0A5E4PYH3"/>
<dbReference type="InterPro" id="IPR002172">
    <property type="entry name" value="LDrepeatLR_classA_rpt"/>
</dbReference>
<reference evidence="3 4" key="1">
    <citation type="submission" date="2017-07" db="EMBL/GenBank/DDBJ databases">
        <authorList>
            <person name="Talla V."/>
            <person name="Backstrom N."/>
        </authorList>
    </citation>
    <scope>NUCLEOTIDE SEQUENCE [LARGE SCALE GENOMIC DNA]</scope>
</reference>
<dbReference type="PROSITE" id="PS50068">
    <property type="entry name" value="LDLRA_2"/>
    <property type="match status" value="1"/>
</dbReference>
<dbReference type="InterPro" id="IPR036055">
    <property type="entry name" value="LDL_receptor-like_sf"/>
</dbReference>
<evidence type="ECO:0000256" key="2">
    <source>
        <dbReference type="PROSITE-ProRule" id="PRU00124"/>
    </source>
</evidence>